<dbReference type="InterPro" id="IPR029033">
    <property type="entry name" value="His_PPase_superfam"/>
</dbReference>
<dbReference type="GO" id="GO:0004619">
    <property type="term" value="F:phosphoglycerate mutase activity"/>
    <property type="evidence" value="ECO:0007669"/>
    <property type="project" value="UniProtKB-EC"/>
</dbReference>
<dbReference type="Pfam" id="PF00300">
    <property type="entry name" value="His_Phos_1"/>
    <property type="match status" value="1"/>
</dbReference>
<dbReference type="GO" id="GO:0016791">
    <property type="term" value="F:phosphatase activity"/>
    <property type="evidence" value="ECO:0007669"/>
    <property type="project" value="TreeGrafter"/>
</dbReference>
<feature type="active site" description="Tele-phosphohistidine intermediate" evidence="1">
    <location>
        <position position="16"/>
    </location>
</feature>
<feature type="active site" description="Proton donor/acceptor" evidence="1">
    <location>
        <position position="86"/>
    </location>
</feature>
<keyword evidence="4" id="KW-1185">Reference proteome</keyword>
<dbReference type="PANTHER" id="PTHR48100">
    <property type="entry name" value="BROAD-SPECIFICITY PHOSPHATASE YOR283W-RELATED"/>
    <property type="match status" value="1"/>
</dbReference>
<dbReference type="PANTHER" id="PTHR48100:SF15">
    <property type="entry name" value="SEDOHEPTULOSE 1,7-BISPHOSPHATASE"/>
    <property type="match status" value="1"/>
</dbReference>
<protein>
    <submittedName>
        <fullName evidence="3">Putative phosphoglycerate mutase</fullName>
        <ecNumber evidence="3">5.4.2.12</ecNumber>
    </submittedName>
</protein>
<evidence type="ECO:0000313" key="3">
    <source>
        <dbReference type="EMBL" id="NYD32082.1"/>
    </source>
</evidence>
<dbReference type="SUPFAM" id="SSF53254">
    <property type="entry name" value="Phosphoglycerate mutase-like"/>
    <property type="match status" value="1"/>
</dbReference>
<dbReference type="EMBL" id="JACCBF010000001">
    <property type="protein sequence ID" value="NYD32082.1"/>
    <property type="molecule type" value="Genomic_DNA"/>
</dbReference>
<proteinExistence type="predicted"/>
<evidence type="ECO:0000313" key="4">
    <source>
        <dbReference type="Proteomes" id="UP000582231"/>
    </source>
</evidence>
<name>A0A852RZS7_9ACTN</name>
<dbReference type="CDD" id="cd07067">
    <property type="entry name" value="HP_PGM_like"/>
    <property type="match status" value="1"/>
</dbReference>
<accession>A0A852RZS7</accession>
<feature type="binding site" evidence="2">
    <location>
        <begin position="86"/>
        <end position="89"/>
    </location>
    <ligand>
        <name>substrate</name>
    </ligand>
</feature>
<dbReference type="Proteomes" id="UP000582231">
    <property type="component" value="Unassembled WGS sequence"/>
</dbReference>
<dbReference type="InterPro" id="IPR050275">
    <property type="entry name" value="PGM_Phosphatase"/>
</dbReference>
<gene>
    <name evidence="3" type="ORF">BJ958_003628</name>
</gene>
<evidence type="ECO:0000256" key="1">
    <source>
        <dbReference type="PIRSR" id="PIRSR613078-1"/>
    </source>
</evidence>
<organism evidence="3 4">
    <name type="scientific">Nocardioides kongjuensis</name>
    <dbReference type="NCBI Taxonomy" id="349522"/>
    <lineage>
        <taxon>Bacteria</taxon>
        <taxon>Bacillati</taxon>
        <taxon>Actinomycetota</taxon>
        <taxon>Actinomycetes</taxon>
        <taxon>Propionibacteriales</taxon>
        <taxon>Nocardioidaceae</taxon>
        <taxon>Nocardioides</taxon>
    </lineage>
</organism>
<feature type="binding site" evidence="2">
    <location>
        <position position="65"/>
    </location>
    <ligand>
        <name>substrate</name>
    </ligand>
</feature>
<evidence type="ECO:0000256" key="2">
    <source>
        <dbReference type="PIRSR" id="PIRSR613078-2"/>
    </source>
</evidence>
<reference evidence="3 4" key="1">
    <citation type="submission" date="2020-07" db="EMBL/GenBank/DDBJ databases">
        <title>Sequencing the genomes of 1000 actinobacteria strains.</title>
        <authorList>
            <person name="Klenk H.-P."/>
        </authorList>
    </citation>
    <scope>NUCLEOTIDE SEQUENCE [LARGE SCALE GENOMIC DNA]</scope>
    <source>
        <strain evidence="3 4">DSM 19082</strain>
    </source>
</reference>
<comment type="caution">
    <text evidence="3">The sequence shown here is derived from an EMBL/GenBank/DDBJ whole genome shotgun (WGS) entry which is preliminary data.</text>
</comment>
<dbReference type="SMART" id="SM00855">
    <property type="entry name" value="PGAM"/>
    <property type="match status" value="1"/>
</dbReference>
<dbReference type="AlphaFoldDB" id="A0A852RZS7"/>
<dbReference type="PIRSF" id="PIRSF000709">
    <property type="entry name" value="6PFK_2-Ptase"/>
    <property type="match status" value="1"/>
</dbReference>
<dbReference type="EC" id="5.4.2.12" evidence="3"/>
<dbReference type="RefSeq" id="WP_179728307.1">
    <property type="nucleotide sequence ID" value="NZ_BAABEF010000001.1"/>
</dbReference>
<dbReference type="InterPro" id="IPR013078">
    <property type="entry name" value="His_Pase_superF_clade-1"/>
</dbReference>
<sequence>MSRAGSGPGRLYVVRHGATEWSRSGRHTSRTDLALLPDGEAEALELKERLGGTDFALVLTSPRTRARSTAALAGYPDAVVDEDLREWDYGSYEGMTRSQIADLDPGWEVWTGPTPEGESPAEVEERLDRVIARVLGAEGHVLVFSHGHLSRALAARWIGQPLRLGASLQLGTAAVSILGQDRGTRVIERWNL</sequence>
<dbReference type="Gene3D" id="3.40.50.1240">
    <property type="entry name" value="Phosphoglycerate mutase-like"/>
    <property type="match status" value="1"/>
</dbReference>
<keyword evidence="3" id="KW-0413">Isomerase</keyword>